<feature type="region of interest" description="Disordered" evidence="1">
    <location>
        <begin position="100"/>
        <end position="124"/>
    </location>
</feature>
<evidence type="ECO:0000313" key="3">
    <source>
        <dbReference type="Proteomes" id="UP000325081"/>
    </source>
</evidence>
<evidence type="ECO:0000256" key="1">
    <source>
        <dbReference type="SAM" id="MobiDB-lite"/>
    </source>
</evidence>
<accession>A0A5A7PIM3</accession>
<dbReference type="EMBL" id="BKCP01004616">
    <property type="protein sequence ID" value="GER32574.1"/>
    <property type="molecule type" value="Genomic_DNA"/>
</dbReference>
<proteinExistence type="predicted"/>
<dbReference type="Proteomes" id="UP000325081">
    <property type="component" value="Unassembled WGS sequence"/>
</dbReference>
<sequence>MSNSKNPTNAEEENHTVPPSLTLWPMMEREQRNPRVVLDLQAGSGGFGKFNNSGKLGPAPANCVQVVYIYIHPHECLYIQRLKGSVYEIKLEGKHILVRGSKTPGKQLPDRTKQRPLLAGPDRPGDSRLLISRCFTAEISSSVGLSGGLKLRVLNFRQKLMCWSRASSCPIVFSDLTSSSFTASEQSPHSHRPE</sequence>
<evidence type="ECO:0000313" key="2">
    <source>
        <dbReference type="EMBL" id="GER32574.1"/>
    </source>
</evidence>
<comment type="caution">
    <text evidence="2">The sequence shown here is derived from an EMBL/GenBank/DDBJ whole genome shotgun (WGS) entry which is preliminary data.</text>
</comment>
<protein>
    <submittedName>
        <fullName evidence="2">UDP-glucose 4-epimerase 4</fullName>
    </submittedName>
</protein>
<dbReference type="AlphaFoldDB" id="A0A5A7PIM3"/>
<organism evidence="2 3">
    <name type="scientific">Striga asiatica</name>
    <name type="common">Asiatic witchweed</name>
    <name type="synonym">Buchnera asiatica</name>
    <dbReference type="NCBI Taxonomy" id="4170"/>
    <lineage>
        <taxon>Eukaryota</taxon>
        <taxon>Viridiplantae</taxon>
        <taxon>Streptophyta</taxon>
        <taxon>Embryophyta</taxon>
        <taxon>Tracheophyta</taxon>
        <taxon>Spermatophyta</taxon>
        <taxon>Magnoliopsida</taxon>
        <taxon>eudicotyledons</taxon>
        <taxon>Gunneridae</taxon>
        <taxon>Pentapetalae</taxon>
        <taxon>asterids</taxon>
        <taxon>lamiids</taxon>
        <taxon>Lamiales</taxon>
        <taxon>Orobanchaceae</taxon>
        <taxon>Buchnereae</taxon>
        <taxon>Striga</taxon>
    </lineage>
</organism>
<feature type="region of interest" description="Disordered" evidence="1">
    <location>
        <begin position="1"/>
        <end position="20"/>
    </location>
</feature>
<name>A0A5A7PIM3_STRAF</name>
<reference evidence="3" key="1">
    <citation type="journal article" date="2019" name="Curr. Biol.">
        <title>Genome Sequence of Striga asiatica Provides Insight into the Evolution of Plant Parasitism.</title>
        <authorList>
            <person name="Yoshida S."/>
            <person name="Kim S."/>
            <person name="Wafula E.K."/>
            <person name="Tanskanen J."/>
            <person name="Kim Y.M."/>
            <person name="Honaas L."/>
            <person name="Yang Z."/>
            <person name="Spallek T."/>
            <person name="Conn C.E."/>
            <person name="Ichihashi Y."/>
            <person name="Cheong K."/>
            <person name="Cui S."/>
            <person name="Der J.P."/>
            <person name="Gundlach H."/>
            <person name="Jiao Y."/>
            <person name="Hori C."/>
            <person name="Ishida J.K."/>
            <person name="Kasahara H."/>
            <person name="Kiba T."/>
            <person name="Kim M.S."/>
            <person name="Koo N."/>
            <person name="Laohavisit A."/>
            <person name="Lee Y.H."/>
            <person name="Lumba S."/>
            <person name="McCourt P."/>
            <person name="Mortimer J.C."/>
            <person name="Mutuku J.M."/>
            <person name="Nomura T."/>
            <person name="Sasaki-Sekimoto Y."/>
            <person name="Seto Y."/>
            <person name="Wang Y."/>
            <person name="Wakatake T."/>
            <person name="Sakakibara H."/>
            <person name="Demura T."/>
            <person name="Yamaguchi S."/>
            <person name="Yoneyama K."/>
            <person name="Manabe R.I."/>
            <person name="Nelson D.C."/>
            <person name="Schulman A.H."/>
            <person name="Timko M.P."/>
            <person name="dePamphilis C.W."/>
            <person name="Choi D."/>
            <person name="Shirasu K."/>
        </authorList>
    </citation>
    <scope>NUCLEOTIDE SEQUENCE [LARGE SCALE GENOMIC DNA]</scope>
    <source>
        <strain evidence="3">cv. UVA1</strain>
    </source>
</reference>
<gene>
    <name evidence="2" type="ORF">STAS_08662</name>
</gene>
<keyword evidence="3" id="KW-1185">Reference proteome</keyword>